<keyword evidence="5" id="KW-1185">Reference proteome</keyword>
<feature type="region of interest" description="Disordered" evidence="1">
    <location>
        <begin position="1"/>
        <end position="39"/>
    </location>
</feature>
<protein>
    <recommendedName>
        <fullName evidence="6">Cell wall-active antibiotics response LiaF-like C-terminal domain-containing protein</fullName>
    </recommendedName>
</protein>
<evidence type="ECO:0000256" key="1">
    <source>
        <dbReference type="SAM" id="MobiDB-lite"/>
    </source>
</evidence>
<dbReference type="Pfam" id="PF08044">
    <property type="entry name" value="DUF1707"/>
    <property type="match status" value="1"/>
</dbReference>
<dbReference type="PANTHER" id="PTHR40763">
    <property type="entry name" value="MEMBRANE PROTEIN-RELATED"/>
    <property type="match status" value="1"/>
</dbReference>
<feature type="domain" description="Cell wall-active antibiotics response LiaF-like C-terminal" evidence="3">
    <location>
        <begin position="122"/>
        <end position="192"/>
    </location>
</feature>
<reference evidence="4" key="1">
    <citation type="journal article" date="2014" name="Int. J. Syst. Evol. Microbiol.">
        <title>Complete genome sequence of Corynebacterium casei LMG S-19264T (=DSM 44701T), isolated from a smear-ripened cheese.</title>
        <authorList>
            <consortium name="US DOE Joint Genome Institute (JGI-PGF)"/>
            <person name="Walter F."/>
            <person name="Albersmeier A."/>
            <person name="Kalinowski J."/>
            <person name="Ruckert C."/>
        </authorList>
    </citation>
    <scope>NUCLEOTIDE SEQUENCE</scope>
    <source>
        <strain evidence="4">CGMCC 4.7201</strain>
    </source>
</reference>
<dbReference type="InterPro" id="IPR012551">
    <property type="entry name" value="DUF1707_SHOCT-like"/>
</dbReference>
<dbReference type="Proteomes" id="UP000641932">
    <property type="component" value="Unassembled WGS sequence"/>
</dbReference>
<evidence type="ECO:0008006" key="6">
    <source>
        <dbReference type="Google" id="ProtNLM"/>
    </source>
</evidence>
<sequence>MAKVSNVDESQLQKRDQQPAPARKPVAQAEIRASDADRDKVADILRDALAEGRLTPEEHSERIETLYTAKTMGELEPLTRDLPAPGRRPAETPPPTPTAPFEPPRAESPAMVAIFGGASRKGRWRVGGSINAVAIFGGVEIDLTEAVFESPNVVINVTAIFGGAEIKVPENVTVRGGGGVGIFGGFDVSGYESGDPNAPVIHVRGLALFGGVEVKRKKGKRLKEWVRKELGD</sequence>
<gene>
    <name evidence="4" type="ORF">GCM10012280_59920</name>
</gene>
<dbReference type="InterPro" id="IPR024425">
    <property type="entry name" value="LiaF-like_C"/>
</dbReference>
<name>A0A917ZXT2_9ACTN</name>
<feature type="region of interest" description="Disordered" evidence="1">
    <location>
        <begin position="74"/>
        <end position="107"/>
    </location>
</feature>
<evidence type="ECO:0000259" key="3">
    <source>
        <dbReference type="Pfam" id="PF09922"/>
    </source>
</evidence>
<organism evidence="4 5">
    <name type="scientific">Wenjunlia tyrosinilytica</name>
    <dbReference type="NCBI Taxonomy" id="1544741"/>
    <lineage>
        <taxon>Bacteria</taxon>
        <taxon>Bacillati</taxon>
        <taxon>Actinomycetota</taxon>
        <taxon>Actinomycetes</taxon>
        <taxon>Kitasatosporales</taxon>
        <taxon>Streptomycetaceae</taxon>
        <taxon>Wenjunlia</taxon>
    </lineage>
</organism>
<dbReference type="AlphaFoldDB" id="A0A917ZXT2"/>
<proteinExistence type="predicted"/>
<reference evidence="4" key="2">
    <citation type="submission" date="2020-09" db="EMBL/GenBank/DDBJ databases">
        <authorList>
            <person name="Sun Q."/>
            <person name="Zhou Y."/>
        </authorList>
    </citation>
    <scope>NUCLEOTIDE SEQUENCE</scope>
    <source>
        <strain evidence="4">CGMCC 4.7201</strain>
    </source>
</reference>
<feature type="domain" description="DUF1707" evidence="2">
    <location>
        <begin position="31"/>
        <end position="83"/>
    </location>
</feature>
<dbReference type="PANTHER" id="PTHR40763:SF4">
    <property type="entry name" value="DUF1707 DOMAIN-CONTAINING PROTEIN"/>
    <property type="match status" value="1"/>
</dbReference>
<evidence type="ECO:0000313" key="4">
    <source>
        <dbReference type="EMBL" id="GGO97642.1"/>
    </source>
</evidence>
<dbReference type="Pfam" id="PF09922">
    <property type="entry name" value="LiaF-like_C"/>
    <property type="match status" value="1"/>
</dbReference>
<accession>A0A917ZXT2</accession>
<dbReference type="EMBL" id="BMMS01000034">
    <property type="protein sequence ID" value="GGO97642.1"/>
    <property type="molecule type" value="Genomic_DNA"/>
</dbReference>
<evidence type="ECO:0000259" key="2">
    <source>
        <dbReference type="Pfam" id="PF08044"/>
    </source>
</evidence>
<feature type="compositionally biased region" description="Pro residues" evidence="1">
    <location>
        <begin position="91"/>
        <end position="103"/>
    </location>
</feature>
<comment type="caution">
    <text evidence="4">The sequence shown here is derived from an EMBL/GenBank/DDBJ whole genome shotgun (WGS) entry which is preliminary data.</text>
</comment>
<evidence type="ECO:0000313" key="5">
    <source>
        <dbReference type="Proteomes" id="UP000641932"/>
    </source>
</evidence>